<name>A0A0A8ZUY6_ARUDO</name>
<protein>
    <submittedName>
        <fullName evidence="1">Uncharacterized protein</fullName>
    </submittedName>
</protein>
<dbReference type="EMBL" id="GBRH01254671">
    <property type="protein sequence ID" value="JAD43224.1"/>
    <property type="molecule type" value="Transcribed_RNA"/>
</dbReference>
<accession>A0A0A8ZUY6</accession>
<reference evidence="1" key="2">
    <citation type="journal article" date="2015" name="Data Brief">
        <title>Shoot transcriptome of the giant reed, Arundo donax.</title>
        <authorList>
            <person name="Barrero R.A."/>
            <person name="Guerrero F.D."/>
            <person name="Moolhuijzen P."/>
            <person name="Goolsby J.A."/>
            <person name="Tidwell J."/>
            <person name="Bellgard S.E."/>
            <person name="Bellgard M.I."/>
        </authorList>
    </citation>
    <scope>NUCLEOTIDE SEQUENCE</scope>
    <source>
        <tissue evidence="1">Shoot tissue taken approximately 20 cm above the soil surface</tissue>
    </source>
</reference>
<evidence type="ECO:0000313" key="1">
    <source>
        <dbReference type="EMBL" id="JAD43224.1"/>
    </source>
</evidence>
<dbReference type="AlphaFoldDB" id="A0A0A8ZUY6"/>
<proteinExistence type="predicted"/>
<organism evidence="1">
    <name type="scientific">Arundo donax</name>
    <name type="common">Giant reed</name>
    <name type="synonym">Donax arundinaceus</name>
    <dbReference type="NCBI Taxonomy" id="35708"/>
    <lineage>
        <taxon>Eukaryota</taxon>
        <taxon>Viridiplantae</taxon>
        <taxon>Streptophyta</taxon>
        <taxon>Embryophyta</taxon>
        <taxon>Tracheophyta</taxon>
        <taxon>Spermatophyta</taxon>
        <taxon>Magnoliopsida</taxon>
        <taxon>Liliopsida</taxon>
        <taxon>Poales</taxon>
        <taxon>Poaceae</taxon>
        <taxon>PACMAD clade</taxon>
        <taxon>Arundinoideae</taxon>
        <taxon>Arundineae</taxon>
        <taxon>Arundo</taxon>
    </lineage>
</organism>
<reference evidence="1" key="1">
    <citation type="submission" date="2014-09" db="EMBL/GenBank/DDBJ databases">
        <authorList>
            <person name="Magalhaes I.L.F."/>
            <person name="Oliveira U."/>
            <person name="Santos F.R."/>
            <person name="Vidigal T.H.D.A."/>
            <person name="Brescovit A.D."/>
            <person name="Santos A.J."/>
        </authorList>
    </citation>
    <scope>NUCLEOTIDE SEQUENCE</scope>
    <source>
        <tissue evidence="1">Shoot tissue taken approximately 20 cm above the soil surface</tissue>
    </source>
</reference>
<sequence length="22" mass="2637">MSCLRSPHCCWWVLEVLPRAHL</sequence>